<evidence type="ECO:0000256" key="1">
    <source>
        <dbReference type="ARBA" id="ARBA00004604"/>
    </source>
</evidence>
<keyword evidence="3" id="KW-0690">Ribosome biogenesis</keyword>
<dbReference type="GO" id="GO:0005829">
    <property type="term" value="C:cytosol"/>
    <property type="evidence" value="ECO:0007669"/>
    <property type="project" value="TreeGrafter"/>
</dbReference>
<feature type="short sequence motif" description="Q motif" evidence="15">
    <location>
        <begin position="263"/>
        <end position="291"/>
    </location>
</feature>
<evidence type="ECO:0000256" key="7">
    <source>
        <dbReference type="ARBA" id="ARBA00022840"/>
    </source>
</evidence>
<dbReference type="CDD" id="cd17947">
    <property type="entry name" value="DEADc_DDX27"/>
    <property type="match status" value="1"/>
</dbReference>
<dbReference type="STRING" id="1097556.R4XBK4"/>
<dbReference type="eggNOG" id="KOG0338">
    <property type="taxonomic scope" value="Eukaryota"/>
</dbReference>
<evidence type="ECO:0000259" key="20">
    <source>
        <dbReference type="PROSITE" id="PS51194"/>
    </source>
</evidence>
<protein>
    <recommendedName>
        <fullName evidence="12">ATP-dependent RNA helicase DRS1</fullName>
        <ecNumber evidence="2">3.6.4.13</ecNumber>
    </recommendedName>
    <alternativeName>
        <fullName evidence="13">ATP-dependent RNA helicase drs1</fullName>
    </alternativeName>
</protein>
<evidence type="ECO:0000259" key="21">
    <source>
        <dbReference type="PROSITE" id="PS51195"/>
    </source>
</evidence>
<name>R4XBK4_TAPDE</name>
<keyword evidence="7 16" id="KW-0067">ATP-binding</keyword>
<comment type="function">
    <text evidence="10">ATP-binding RNA helicase involved in ribosome assembly.</text>
</comment>
<evidence type="ECO:0000256" key="10">
    <source>
        <dbReference type="ARBA" id="ARBA00043881"/>
    </source>
</evidence>
<evidence type="ECO:0000256" key="9">
    <source>
        <dbReference type="ARBA" id="ARBA00023242"/>
    </source>
</evidence>
<dbReference type="SUPFAM" id="SSF52540">
    <property type="entry name" value="P-loop containing nucleoside triphosphate hydrolases"/>
    <property type="match status" value="2"/>
</dbReference>
<dbReference type="Pfam" id="PF00271">
    <property type="entry name" value="Helicase_C"/>
    <property type="match status" value="1"/>
</dbReference>
<dbReference type="EC" id="3.6.4.13" evidence="2"/>
<evidence type="ECO:0000259" key="19">
    <source>
        <dbReference type="PROSITE" id="PS51192"/>
    </source>
</evidence>
<feature type="compositionally biased region" description="Acidic residues" evidence="18">
    <location>
        <begin position="11"/>
        <end position="31"/>
    </location>
</feature>
<feature type="compositionally biased region" description="Basic residues" evidence="18">
    <location>
        <begin position="756"/>
        <end position="765"/>
    </location>
</feature>
<dbReference type="InterPro" id="IPR027417">
    <property type="entry name" value="P-loop_NTPase"/>
</dbReference>
<dbReference type="InterPro" id="IPR000629">
    <property type="entry name" value="RNA-helicase_DEAD-box_CS"/>
</dbReference>
<feature type="compositionally biased region" description="Basic and acidic residues" evidence="18">
    <location>
        <begin position="188"/>
        <end position="199"/>
    </location>
</feature>
<dbReference type="Proteomes" id="UP000013776">
    <property type="component" value="Unassembled WGS sequence"/>
</dbReference>
<keyword evidence="23" id="KW-1185">Reference proteome</keyword>
<proteinExistence type="inferred from homology"/>
<dbReference type="SMART" id="SM00487">
    <property type="entry name" value="DEXDc"/>
    <property type="match status" value="1"/>
</dbReference>
<feature type="coiled-coil region" evidence="17">
    <location>
        <begin position="644"/>
        <end position="684"/>
    </location>
</feature>
<dbReference type="GO" id="GO:0003723">
    <property type="term" value="F:RNA binding"/>
    <property type="evidence" value="ECO:0007669"/>
    <property type="project" value="UniProtKB-KW"/>
</dbReference>
<evidence type="ECO:0000256" key="8">
    <source>
        <dbReference type="ARBA" id="ARBA00022884"/>
    </source>
</evidence>
<evidence type="ECO:0000256" key="5">
    <source>
        <dbReference type="ARBA" id="ARBA00022801"/>
    </source>
</evidence>
<dbReference type="InterPro" id="IPR050079">
    <property type="entry name" value="DEAD_box_RNA_helicase"/>
</dbReference>
<dbReference type="AlphaFoldDB" id="R4XBK4"/>
<reference evidence="22 23" key="1">
    <citation type="journal article" date="2013" name="MBio">
        <title>Genome sequencing of the plant pathogen Taphrina deformans, the causal agent of peach leaf curl.</title>
        <authorList>
            <person name="Cisse O.H."/>
            <person name="Almeida J.M.G.C.F."/>
            <person name="Fonseca A."/>
            <person name="Kumar A.A."/>
            <person name="Salojaervi J."/>
            <person name="Overmyer K."/>
            <person name="Hauser P.M."/>
            <person name="Pagni M."/>
        </authorList>
    </citation>
    <scope>NUCLEOTIDE SEQUENCE [LARGE SCALE GENOMIC DNA]</scope>
    <source>
        <strain evidence="23">PYCC 5710 / ATCC 11124 / CBS 356.35 / IMI 108563 / JCM 9778 / NBRC 8474</strain>
    </source>
</reference>
<dbReference type="PANTHER" id="PTHR47959">
    <property type="entry name" value="ATP-DEPENDENT RNA HELICASE RHLE-RELATED"/>
    <property type="match status" value="1"/>
</dbReference>
<evidence type="ECO:0000256" key="13">
    <source>
        <dbReference type="ARBA" id="ARBA00044094"/>
    </source>
</evidence>
<dbReference type="InterPro" id="IPR011545">
    <property type="entry name" value="DEAD/DEAH_box_helicase_dom"/>
</dbReference>
<evidence type="ECO:0000256" key="12">
    <source>
        <dbReference type="ARBA" id="ARBA00044078"/>
    </source>
</evidence>
<keyword evidence="6 16" id="KW-0347">Helicase</keyword>
<dbReference type="CDD" id="cd18787">
    <property type="entry name" value="SF2_C_DEAD"/>
    <property type="match status" value="1"/>
</dbReference>
<feature type="region of interest" description="Disordered" evidence="18">
    <location>
        <begin position="96"/>
        <end position="252"/>
    </location>
</feature>
<dbReference type="EMBL" id="CAHR02000127">
    <property type="protein sequence ID" value="CCG83163.1"/>
    <property type="molecule type" value="Genomic_DNA"/>
</dbReference>
<evidence type="ECO:0000313" key="22">
    <source>
        <dbReference type="EMBL" id="CCG83163.1"/>
    </source>
</evidence>
<feature type="compositionally biased region" description="Acidic residues" evidence="18">
    <location>
        <begin position="121"/>
        <end position="150"/>
    </location>
</feature>
<dbReference type="GO" id="GO:0005730">
    <property type="term" value="C:nucleolus"/>
    <property type="evidence" value="ECO:0007669"/>
    <property type="project" value="UniProtKB-SubCell"/>
</dbReference>
<gene>
    <name evidence="22" type="ORF">TAPDE_003340</name>
</gene>
<organism evidence="22 23">
    <name type="scientific">Taphrina deformans (strain PYCC 5710 / ATCC 11124 / CBS 356.35 / IMI 108563 / JCM 9778 / NBRC 8474)</name>
    <name type="common">Peach leaf curl fungus</name>
    <name type="synonym">Lalaria deformans</name>
    <dbReference type="NCBI Taxonomy" id="1097556"/>
    <lineage>
        <taxon>Eukaryota</taxon>
        <taxon>Fungi</taxon>
        <taxon>Dikarya</taxon>
        <taxon>Ascomycota</taxon>
        <taxon>Taphrinomycotina</taxon>
        <taxon>Taphrinomycetes</taxon>
        <taxon>Taphrinales</taxon>
        <taxon>Taphrinaceae</taxon>
        <taxon>Taphrina</taxon>
    </lineage>
</organism>
<evidence type="ECO:0000256" key="3">
    <source>
        <dbReference type="ARBA" id="ARBA00022517"/>
    </source>
</evidence>
<dbReference type="PROSITE" id="PS51192">
    <property type="entry name" value="HELICASE_ATP_BIND_1"/>
    <property type="match status" value="1"/>
</dbReference>
<keyword evidence="5 16" id="KW-0378">Hydrolase</keyword>
<dbReference type="PROSITE" id="PS51194">
    <property type="entry name" value="HELICASE_CTER"/>
    <property type="match status" value="1"/>
</dbReference>
<feature type="compositionally biased region" description="Low complexity" evidence="18">
    <location>
        <begin position="1"/>
        <end position="10"/>
    </location>
</feature>
<feature type="compositionally biased region" description="Acidic residues" evidence="18">
    <location>
        <begin position="200"/>
        <end position="209"/>
    </location>
</feature>
<dbReference type="GO" id="GO:0003724">
    <property type="term" value="F:RNA helicase activity"/>
    <property type="evidence" value="ECO:0007669"/>
    <property type="project" value="UniProtKB-EC"/>
</dbReference>
<feature type="region of interest" description="Disordered" evidence="18">
    <location>
        <begin position="696"/>
        <end position="765"/>
    </location>
</feature>
<dbReference type="PROSITE" id="PS00039">
    <property type="entry name" value="DEAD_ATP_HELICASE"/>
    <property type="match status" value="1"/>
</dbReference>
<feature type="domain" description="DEAD-box RNA helicase Q" evidence="21">
    <location>
        <begin position="263"/>
        <end position="291"/>
    </location>
</feature>
<dbReference type="VEuPathDB" id="FungiDB:TAPDE_003340"/>
<evidence type="ECO:0000256" key="6">
    <source>
        <dbReference type="ARBA" id="ARBA00022806"/>
    </source>
</evidence>
<keyword evidence="4 16" id="KW-0547">Nucleotide-binding</keyword>
<evidence type="ECO:0000256" key="11">
    <source>
        <dbReference type="ARBA" id="ARBA00043999"/>
    </source>
</evidence>
<keyword evidence="9" id="KW-0539">Nucleus</keyword>
<evidence type="ECO:0000256" key="2">
    <source>
        <dbReference type="ARBA" id="ARBA00012552"/>
    </source>
</evidence>
<evidence type="ECO:0000256" key="14">
    <source>
        <dbReference type="ARBA" id="ARBA00047984"/>
    </source>
</evidence>
<keyword evidence="8" id="KW-0694">RNA-binding</keyword>
<dbReference type="SMART" id="SM00490">
    <property type="entry name" value="HELICc"/>
    <property type="match status" value="1"/>
</dbReference>
<dbReference type="GO" id="GO:0016787">
    <property type="term" value="F:hydrolase activity"/>
    <property type="evidence" value="ECO:0007669"/>
    <property type="project" value="UniProtKB-KW"/>
</dbReference>
<dbReference type="InterPro" id="IPR014014">
    <property type="entry name" value="RNA_helicase_DEAD_Q_motif"/>
</dbReference>
<sequence length="765" mass="86050">MAIDDFITTIDSDDEQVEDLDEDEDVDELPEEVAPVKSGKKRKRPEEQRDISGDFVFEADADAHLSDLQGWQFDDQAMNKQKTGVDIDEIIKKRKLMSQSEEQQEKEAEVNVNLEKSDVSSFDDEEVVEDEDEDEDEEFTGFASDDEDVPADGFGAGADDEGEISVQEGSDSELIDHNHGTKANNRHSKTEKDEYHEPNGIEDEDEDESTAAGVAHPDDLESDDSDKEEDDQISAAERQRQKDFFAPEEEVAPMSATATAKLANFQNMNLSRPILRALTAMNFSAATPIQAKAIPVALLGKDVVGGAVTGSGKTAAFMIPILERLLYRPKKISSTRVLVLCPTRELAMQCHAVSKKLAIYTDIKCALVVGGLSLKVQETELRTRPDIVIATPGRFIDHVRNSQGFTVDNIEIMVMDEADRMLEEGFADELNEIISACPRSRQTMLFSATMTEKVDDLIRLSLNRPVRLMVDAKKSTAENLTQEFIRIRPQREHTRPAILAHLCTTLFRQRVIIFFRSKVYAHRMRIIFGLLDLKAGELHGNLSQEQRIQALESFRDGKIDFLLATDVASRGLDIKAIDTVINYEAPQSHEIYLHRVGRTARAGRQGRSVTLAGEADRKVVKAAVKSSNTLKSVVQSRALDTNVIDKMHRQLEDLESEIEAIMKDEAQERQLRQAEMELKKGENSIKYQEEIKSRPRRTWFANEDEKKQASQRGSDRLNPGAAAASAKKQKPQPKPISNKDKKRLDDKRERKESAPKKKKSSFRQR</sequence>
<dbReference type="FunFam" id="3.40.50.300:FF:000842">
    <property type="entry name" value="ATP-dependent RNA helicase DRS1"/>
    <property type="match status" value="1"/>
</dbReference>
<dbReference type="InterPro" id="IPR014001">
    <property type="entry name" value="Helicase_ATP-bd"/>
</dbReference>
<evidence type="ECO:0000256" key="16">
    <source>
        <dbReference type="RuleBase" id="RU000492"/>
    </source>
</evidence>
<dbReference type="GO" id="GO:0005524">
    <property type="term" value="F:ATP binding"/>
    <property type="evidence" value="ECO:0007669"/>
    <property type="project" value="UniProtKB-KW"/>
</dbReference>
<accession>R4XBK4</accession>
<evidence type="ECO:0000256" key="17">
    <source>
        <dbReference type="SAM" id="Coils"/>
    </source>
</evidence>
<dbReference type="Gene3D" id="3.40.50.300">
    <property type="entry name" value="P-loop containing nucleotide triphosphate hydrolases"/>
    <property type="match status" value="2"/>
</dbReference>
<keyword evidence="17" id="KW-0175">Coiled coil</keyword>
<dbReference type="OrthoDB" id="10259843at2759"/>
<dbReference type="PANTHER" id="PTHR47959:SF1">
    <property type="entry name" value="ATP-DEPENDENT RNA HELICASE DBPA"/>
    <property type="match status" value="1"/>
</dbReference>
<comment type="subcellular location">
    <subcellularLocation>
        <location evidence="1">Nucleus</location>
        <location evidence="1">Nucleolus</location>
    </subcellularLocation>
</comment>
<evidence type="ECO:0000256" key="4">
    <source>
        <dbReference type="ARBA" id="ARBA00022741"/>
    </source>
</evidence>
<comment type="catalytic activity">
    <reaction evidence="14">
        <text>ATP + H2O = ADP + phosphate + H(+)</text>
        <dbReference type="Rhea" id="RHEA:13065"/>
        <dbReference type="ChEBI" id="CHEBI:15377"/>
        <dbReference type="ChEBI" id="CHEBI:15378"/>
        <dbReference type="ChEBI" id="CHEBI:30616"/>
        <dbReference type="ChEBI" id="CHEBI:43474"/>
        <dbReference type="ChEBI" id="CHEBI:456216"/>
        <dbReference type="EC" id="3.6.4.13"/>
    </reaction>
</comment>
<feature type="domain" description="Helicase C-terminal" evidence="20">
    <location>
        <begin position="479"/>
        <end position="655"/>
    </location>
</feature>
<comment type="similarity">
    <text evidence="11">Belongs to the DEAD box helicase family. DDX27/DRS1 subfamily.</text>
</comment>
<dbReference type="InterPro" id="IPR001650">
    <property type="entry name" value="Helicase_C-like"/>
</dbReference>
<dbReference type="Pfam" id="PF00270">
    <property type="entry name" value="DEAD"/>
    <property type="match status" value="1"/>
</dbReference>
<feature type="compositionally biased region" description="Basic and acidic residues" evidence="18">
    <location>
        <begin position="737"/>
        <end position="755"/>
    </location>
</feature>
<feature type="region of interest" description="Disordered" evidence="18">
    <location>
        <begin position="1"/>
        <end position="50"/>
    </location>
</feature>
<comment type="caution">
    <text evidence="22">The sequence shown here is derived from an EMBL/GenBank/DDBJ whole genome shotgun (WGS) entry which is preliminary data.</text>
</comment>
<evidence type="ECO:0000313" key="23">
    <source>
        <dbReference type="Proteomes" id="UP000013776"/>
    </source>
</evidence>
<feature type="domain" description="Helicase ATP-binding" evidence="19">
    <location>
        <begin position="294"/>
        <end position="468"/>
    </location>
</feature>
<dbReference type="GO" id="GO:0006364">
    <property type="term" value="P:rRNA processing"/>
    <property type="evidence" value="ECO:0007669"/>
    <property type="project" value="UniProtKB-ARBA"/>
</dbReference>
<evidence type="ECO:0000256" key="15">
    <source>
        <dbReference type="PROSITE-ProRule" id="PRU00552"/>
    </source>
</evidence>
<dbReference type="PROSITE" id="PS51195">
    <property type="entry name" value="Q_MOTIF"/>
    <property type="match status" value="1"/>
</dbReference>
<evidence type="ECO:0000256" key="18">
    <source>
        <dbReference type="SAM" id="MobiDB-lite"/>
    </source>
</evidence>
<feature type="compositionally biased region" description="Acidic residues" evidence="18">
    <location>
        <begin position="220"/>
        <end position="232"/>
    </location>
</feature>